<proteinExistence type="predicted"/>
<dbReference type="STRING" id="1679444.PYTT_0116"/>
<comment type="catalytic activity">
    <reaction evidence="1 4">
        <text>[protein]-peptidylproline (omega=180) = [protein]-peptidylproline (omega=0)</text>
        <dbReference type="Rhea" id="RHEA:16237"/>
        <dbReference type="Rhea" id="RHEA-COMP:10747"/>
        <dbReference type="Rhea" id="RHEA-COMP:10748"/>
        <dbReference type="ChEBI" id="CHEBI:83833"/>
        <dbReference type="ChEBI" id="CHEBI:83834"/>
        <dbReference type="EC" id="5.2.1.8"/>
    </reaction>
</comment>
<keyword evidence="3 4" id="KW-0697">Rotamase</keyword>
<keyword evidence="9" id="KW-1185">Reference proteome</keyword>
<dbReference type="OrthoDB" id="9814548at2"/>
<evidence type="ECO:0000313" key="8">
    <source>
        <dbReference type="EMBL" id="SEH70640.1"/>
    </source>
</evidence>
<dbReference type="SUPFAM" id="SSF54534">
    <property type="entry name" value="FKBP-like"/>
    <property type="match status" value="1"/>
</dbReference>
<evidence type="ECO:0000256" key="4">
    <source>
        <dbReference type="PROSITE-ProRule" id="PRU00277"/>
    </source>
</evidence>
<dbReference type="Gene3D" id="1.10.287.460">
    <property type="entry name" value="Peptidyl-prolyl cis-trans isomerase, FKBP-type, N-terminal domain"/>
    <property type="match status" value="1"/>
</dbReference>
<evidence type="ECO:0000256" key="2">
    <source>
        <dbReference type="ARBA" id="ARBA00013194"/>
    </source>
</evidence>
<accession>A0A1C7PEC4</accession>
<evidence type="ECO:0000256" key="1">
    <source>
        <dbReference type="ARBA" id="ARBA00000971"/>
    </source>
</evidence>
<dbReference type="GO" id="GO:0006457">
    <property type="term" value="P:protein folding"/>
    <property type="evidence" value="ECO:0007669"/>
    <property type="project" value="InterPro"/>
</dbReference>
<dbReference type="InterPro" id="IPR000774">
    <property type="entry name" value="PPIase_FKBP_N"/>
</dbReference>
<dbReference type="InterPro" id="IPR001179">
    <property type="entry name" value="PPIase_FKBP_dom"/>
</dbReference>
<dbReference type="AlphaFoldDB" id="A0A1C7PEC4"/>
<name>A0A1C7PEC4_9BACT</name>
<reference evidence="9" key="1">
    <citation type="submission" date="2016-09" db="EMBL/GenBank/DDBJ databases">
        <authorList>
            <person name="Koehorst J."/>
        </authorList>
    </citation>
    <scope>NUCLEOTIDE SEQUENCE [LARGE SCALE GENOMIC DNA]</scope>
</reference>
<keyword evidence="4 8" id="KW-0413">Isomerase</keyword>
<dbReference type="Pfam" id="PF01346">
    <property type="entry name" value="FKBP_N"/>
    <property type="match status" value="1"/>
</dbReference>
<evidence type="ECO:0000313" key="9">
    <source>
        <dbReference type="Proteomes" id="UP000176204"/>
    </source>
</evidence>
<gene>
    <name evidence="8" type="ORF">PYTT_0116</name>
</gene>
<evidence type="ECO:0000256" key="3">
    <source>
        <dbReference type="ARBA" id="ARBA00023110"/>
    </source>
</evidence>
<dbReference type="InterPro" id="IPR046357">
    <property type="entry name" value="PPIase_dom_sf"/>
</dbReference>
<evidence type="ECO:0000256" key="5">
    <source>
        <dbReference type="SAM" id="MobiDB-lite"/>
    </source>
</evidence>
<organism evidence="8 9">
    <name type="scientific">Akkermansia glycaniphila</name>
    <dbReference type="NCBI Taxonomy" id="1679444"/>
    <lineage>
        <taxon>Bacteria</taxon>
        <taxon>Pseudomonadati</taxon>
        <taxon>Verrucomicrobiota</taxon>
        <taxon>Verrucomicrobiia</taxon>
        <taxon>Verrucomicrobiales</taxon>
        <taxon>Akkermansiaceae</taxon>
        <taxon>Akkermansia</taxon>
    </lineage>
</organism>
<dbReference type="Pfam" id="PF00254">
    <property type="entry name" value="FKBP_C"/>
    <property type="match status" value="1"/>
</dbReference>
<keyword evidence="6" id="KW-0732">Signal</keyword>
<dbReference type="EMBL" id="LT629973">
    <property type="protein sequence ID" value="SEH70640.1"/>
    <property type="molecule type" value="Genomic_DNA"/>
</dbReference>
<protein>
    <recommendedName>
        <fullName evidence="2 4">peptidylprolyl isomerase</fullName>
        <ecNumber evidence="2 4">5.2.1.8</ecNumber>
    </recommendedName>
</protein>
<feature type="chain" id="PRO_5014266549" description="peptidylprolyl isomerase" evidence="6">
    <location>
        <begin position="25"/>
        <end position="340"/>
    </location>
</feature>
<dbReference type="KEGG" id="agl:PYTT_0116"/>
<feature type="domain" description="PPIase FKBP-type" evidence="7">
    <location>
        <begin position="205"/>
        <end position="310"/>
    </location>
</feature>
<feature type="signal peptide" evidence="6">
    <location>
        <begin position="1"/>
        <end position="24"/>
    </location>
</feature>
<dbReference type="Gene3D" id="3.10.50.40">
    <property type="match status" value="1"/>
</dbReference>
<dbReference type="GO" id="GO:0003755">
    <property type="term" value="F:peptidyl-prolyl cis-trans isomerase activity"/>
    <property type="evidence" value="ECO:0007669"/>
    <property type="project" value="UniProtKB-KW"/>
</dbReference>
<feature type="region of interest" description="Disordered" evidence="5">
    <location>
        <begin position="320"/>
        <end position="340"/>
    </location>
</feature>
<dbReference type="PROSITE" id="PS50059">
    <property type="entry name" value="FKBP_PPIASE"/>
    <property type="match status" value="1"/>
</dbReference>
<dbReference type="InterPro" id="IPR036944">
    <property type="entry name" value="PPIase_FKBP_N_sf"/>
</dbReference>
<dbReference type="EC" id="5.2.1.8" evidence="2 4"/>
<evidence type="ECO:0000256" key="6">
    <source>
        <dbReference type="SAM" id="SignalP"/>
    </source>
</evidence>
<evidence type="ECO:0000259" key="7">
    <source>
        <dbReference type="PROSITE" id="PS50059"/>
    </source>
</evidence>
<sequence>MNTSILLTAILFPIGMCQARQVHAADTRPPEASPSENAAQLKRDVSTSIGYAMGIAFAQENRTPITIDMDLCMNTFQTALKTGLQYTTRQEATEQVNTVAKTGQEREAHSMSMGFGIAFCLLSIGFVQDDIDTAFFRQAFEAALQGKITEDEVRAYDESMDRMRQIIRNREATAARANLAITKAFLKENSGKPGIVTMPDGLQYKIEKQGTGRTYDAEKDGEYPVYVVKFTMSDIHGNIWDDYTKAPTELMGPVSPEGLDTALSIMPIGSTWTLFLSPELGFGEETSQDERISIPGNSVLVIRVELLDIHALDIPKVIPLKTDNTEPDGSDNETSGNHDE</sequence>
<dbReference type="Proteomes" id="UP000176204">
    <property type="component" value="Chromosome I"/>
</dbReference>